<sequence length="166" mass="17929">MPGQDAAHIGAVQHLGQRSLVAQFHQRGKVLHAGHRRVVHGQNGAERGGLGQLRGQPLQLLRGELSVVVAGHRGVQHHDPQPGDLVHPVHRGHRRRLTQQVLAQRGPVVVVTHHPDELGAKAIGQRFDQFAQRAVGVRLAGVGEIPGEHQGVRARLGARQPVQQLG</sequence>
<dbReference type="EMBL" id="PPEA01000170">
    <property type="protein sequence ID" value="PQM48570.1"/>
    <property type="molecule type" value="Genomic_DNA"/>
</dbReference>
<evidence type="ECO:0000313" key="2">
    <source>
        <dbReference type="Proteomes" id="UP000238296"/>
    </source>
</evidence>
<comment type="caution">
    <text evidence="1">The sequence shown here is derived from an EMBL/GenBank/DDBJ whole genome shotgun (WGS) entry which is preliminary data.</text>
</comment>
<name>A0A2S8BPI4_9MYCO</name>
<accession>A0A2S8BPI4</accession>
<dbReference type="AlphaFoldDB" id="A0A2S8BPI4"/>
<proteinExistence type="predicted"/>
<dbReference type="Proteomes" id="UP000238296">
    <property type="component" value="Unassembled WGS sequence"/>
</dbReference>
<reference evidence="1 2" key="1">
    <citation type="journal article" date="2017" name="Int. J. Syst. Evol. Microbiol.">
        <title>Mycobacterium talmoniae sp. nov., a slowly growing mycobacterium isolated from human respiratory samples.</title>
        <authorList>
            <person name="Davidson R.M."/>
            <person name="DeGroote M.A."/>
            <person name="Marola J.L."/>
            <person name="Buss S."/>
            <person name="Jones V."/>
            <person name="McNeil M.R."/>
            <person name="Freifeld A.G."/>
            <person name="Elaine Epperson L."/>
            <person name="Hasan N.A."/>
            <person name="Jackson M."/>
            <person name="Iwen P.C."/>
            <person name="Salfinger M."/>
            <person name="Strong M."/>
        </authorList>
    </citation>
    <scope>NUCLEOTIDE SEQUENCE [LARGE SCALE GENOMIC DNA]</scope>
    <source>
        <strain evidence="1 2">ATCC BAA-2683</strain>
    </source>
</reference>
<gene>
    <name evidence="1" type="ORF">C1Y40_01209</name>
</gene>
<protein>
    <submittedName>
        <fullName evidence="1">Uncharacterized protein</fullName>
    </submittedName>
</protein>
<organism evidence="1 2">
    <name type="scientific">Mycobacterium talmoniae</name>
    <dbReference type="NCBI Taxonomy" id="1858794"/>
    <lineage>
        <taxon>Bacteria</taxon>
        <taxon>Bacillati</taxon>
        <taxon>Actinomycetota</taxon>
        <taxon>Actinomycetes</taxon>
        <taxon>Mycobacteriales</taxon>
        <taxon>Mycobacteriaceae</taxon>
        <taxon>Mycobacterium</taxon>
    </lineage>
</organism>
<evidence type="ECO:0000313" key="1">
    <source>
        <dbReference type="EMBL" id="PQM48570.1"/>
    </source>
</evidence>